<name>A0A4S8L7K4_DENBC</name>
<feature type="compositionally biased region" description="Basic residues" evidence="1">
    <location>
        <begin position="976"/>
        <end position="995"/>
    </location>
</feature>
<gene>
    <name evidence="2" type="ORF">K435DRAFT_806519</name>
</gene>
<evidence type="ECO:0000256" key="1">
    <source>
        <dbReference type="SAM" id="MobiDB-lite"/>
    </source>
</evidence>
<feature type="compositionally biased region" description="Polar residues" evidence="1">
    <location>
        <begin position="543"/>
        <end position="566"/>
    </location>
</feature>
<feature type="compositionally biased region" description="Polar residues" evidence="1">
    <location>
        <begin position="47"/>
        <end position="57"/>
    </location>
</feature>
<dbReference type="OrthoDB" id="3124384at2759"/>
<feature type="compositionally biased region" description="Polar residues" evidence="1">
    <location>
        <begin position="929"/>
        <end position="940"/>
    </location>
</feature>
<organism evidence="2 3">
    <name type="scientific">Dendrothele bispora (strain CBS 962.96)</name>
    <dbReference type="NCBI Taxonomy" id="1314807"/>
    <lineage>
        <taxon>Eukaryota</taxon>
        <taxon>Fungi</taxon>
        <taxon>Dikarya</taxon>
        <taxon>Basidiomycota</taxon>
        <taxon>Agaricomycotina</taxon>
        <taxon>Agaricomycetes</taxon>
        <taxon>Agaricomycetidae</taxon>
        <taxon>Agaricales</taxon>
        <taxon>Agaricales incertae sedis</taxon>
        <taxon>Dendrothele</taxon>
    </lineage>
</organism>
<feature type="compositionally biased region" description="Polar residues" evidence="1">
    <location>
        <begin position="1108"/>
        <end position="1121"/>
    </location>
</feature>
<evidence type="ECO:0000313" key="3">
    <source>
        <dbReference type="Proteomes" id="UP000297245"/>
    </source>
</evidence>
<feature type="region of interest" description="Disordered" evidence="1">
    <location>
        <begin position="37"/>
        <end position="73"/>
    </location>
</feature>
<reference evidence="2 3" key="1">
    <citation type="journal article" date="2019" name="Nat. Ecol. Evol.">
        <title>Megaphylogeny resolves global patterns of mushroom evolution.</title>
        <authorList>
            <person name="Varga T."/>
            <person name="Krizsan K."/>
            <person name="Foldi C."/>
            <person name="Dima B."/>
            <person name="Sanchez-Garcia M."/>
            <person name="Sanchez-Ramirez S."/>
            <person name="Szollosi G.J."/>
            <person name="Szarkandi J.G."/>
            <person name="Papp V."/>
            <person name="Albert L."/>
            <person name="Andreopoulos W."/>
            <person name="Angelini C."/>
            <person name="Antonin V."/>
            <person name="Barry K.W."/>
            <person name="Bougher N.L."/>
            <person name="Buchanan P."/>
            <person name="Buyck B."/>
            <person name="Bense V."/>
            <person name="Catcheside P."/>
            <person name="Chovatia M."/>
            <person name="Cooper J."/>
            <person name="Damon W."/>
            <person name="Desjardin D."/>
            <person name="Finy P."/>
            <person name="Geml J."/>
            <person name="Haridas S."/>
            <person name="Hughes K."/>
            <person name="Justo A."/>
            <person name="Karasinski D."/>
            <person name="Kautmanova I."/>
            <person name="Kiss B."/>
            <person name="Kocsube S."/>
            <person name="Kotiranta H."/>
            <person name="LaButti K.M."/>
            <person name="Lechner B.E."/>
            <person name="Liimatainen K."/>
            <person name="Lipzen A."/>
            <person name="Lukacs Z."/>
            <person name="Mihaltcheva S."/>
            <person name="Morgado L.N."/>
            <person name="Niskanen T."/>
            <person name="Noordeloos M.E."/>
            <person name="Ohm R.A."/>
            <person name="Ortiz-Santana B."/>
            <person name="Ovrebo C."/>
            <person name="Racz N."/>
            <person name="Riley R."/>
            <person name="Savchenko A."/>
            <person name="Shiryaev A."/>
            <person name="Soop K."/>
            <person name="Spirin V."/>
            <person name="Szebenyi C."/>
            <person name="Tomsovsky M."/>
            <person name="Tulloss R.E."/>
            <person name="Uehling J."/>
            <person name="Grigoriev I.V."/>
            <person name="Vagvolgyi C."/>
            <person name="Papp T."/>
            <person name="Martin F.M."/>
            <person name="Miettinen O."/>
            <person name="Hibbett D.S."/>
            <person name="Nagy L.G."/>
        </authorList>
    </citation>
    <scope>NUCLEOTIDE SEQUENCE [LARGE SCALE GENOMIC DNA]</scope>
    <source>
        <strain evidence="2 3">CBS 962.96</strain>
    </source>
</reference>
<feature type="region of interest" description="Disordered" evidence="1">
    <location>
        <begin position="386"/>
        <end position="414"/>
    </location>
</feature>
<proteinExistence type="predicted"/>
<feature type="compositionally biased region" description="Basic residues" evidence="1">
    <location>
        <begin position="1390"/>
        <end position="1402"/>
    </location>
</feature>
<feature type="compositionally biased region" description="Low complexity" evidence="1">
    <location>
        <begin position="1063"/>
        <end position="1107"/>
    </location>
</feature>
<evidence type="ECO:0000313" key="2">
    <source>
        <dbReference type="EMBL" id="THU84666.1"/>
    </source>
</evidence>
<feature type="compositionally biased region" description="Pro residues" evidence="1">
    <location>
        <begin position="1020"/>
        <end position="1062"/>
    </location>
</feature>
<protein>
    <submittedName>
        <fullName evidence="2">Uncharacterized protein</fullName>
    </submittedName>
</protein>
<accession>A0A4S8L7K4</accession>
<feature type="region of interest" description="Disordered" evidence="1">
    <location>
        <begin position="925"/>
        <end position="1156"/>
    </location>
</feature>
<dbReference type="PANTHER" id="PTHR36721">
    <property type="entry name" value="PROLINE-RICH FAMILY PROTEIN"/>
    <property type="match status" value="1"/>
</dbReference>
<feature type="compositionally biased region" description="Low complexity" evidence="1">
    <location>
        <begin position="401"/>
        <end position="414"/>
    </location>
</feature>
<feature type="compositionally biased region" description="Polar residues" evidence="1">
    <location>
        <begin position="590"/>
        <end position="602"/>
    </location>
</feature>
<keyword evidence="3" id="KW-1185">Reference proteome</keyword>
<sequence>MGRLSYGLALKEKEQVNVDEGGAPQLVTQDADWQNIAQDSSSREVDSSNGSDTQSMPSLEDETPLLTGEGGNTWDSWATTDFWSLREFPEDTVPPWGIRASENFTLPEFPHGRQAALQWVRDVVAHVLRQSPRGGWEASAYPPPGWQHMEPNHAAAFADALLFRDDYRGMRSGVKSKSALRSQTVGELYPTFCGSEVEEKREAYWPTAFAKHAELVEAERAVSRLFWSRSNESDPIHRADLSVRLQEANNHRWVVQEQWDAMDQLKPGLPSWWEDADGSRRKWLDSLLIYWDKLSSGNARGKFYSWATSKYLLKFGETHAWYAANPGKTPPNVILAKRFPIPALSADETDNTSSSLPTSIPSPSKIVTPAHPVASAVVTPVDPVAGSSSNAVGTERPLDHTQASSSSSDSSQTQAQIILSNLGSGSANPDTGLPYTLADARTALRALLPDVAIDSPLQIAASIRSWLILQDQNDGLAPFNSLPRVLSALEDLWGDDYDRSAWYPHAQDINDREPDADTTDVLAKISEALDALRPKMHEAVQSWTSVDRATDVEGSSSQDVGTSGTSLGVDVDMGQTGGSSRDRNVGGTTGQDEGATSSPHTNTGGGASSPHTNTGGGASSPHTNTGGGDNAVQIAAKSSKKSRKGKSKEDEFDRLELEPVEIEEVYSKLGWDVLSPEEFEEKQKMFSFIKDHRIGDFYRREHRRLKGGENDSFIRDIMKEEPTGAGRKPVHTPEVMVFMRQYYDTMIKDRAVKELEEAQALYQGWLAENDGEGEQMNPPCPVSIRYRIAAQVLAEQSDDFRAEIKKAGDVEHSQKLKDWEEAKAKEEAENGTPQGFANAIKKWSPAVARFNNAVAKEMGLCVVTALVGPNPEEGGKVDIWWNLIGENGMGLQWDKFDKKMFEATGTSLIKFGKTVYSSNARAERALGKESSSLVDNNEGSSKGGPVIAKKARPGPGQDSEGRSKPRQPQKQPTRTSPRKRPPPKKASTKRSKRLPKRVEVVIQTPKGKSTKPSSVQTPSLVPPPSSIPPPSSVPPPSAAPPPAAVPPPSSAPPPTSAPPPSAVPATAALPRSSSVPAPSSVQPASTVTRSSSVPPPSSTSGLPSASTDGTNEPPSQHVSKSPTDHLAISETSPTAHPDPEESTVPGPSVPTSNSGEMKREAVCWHHPSKDRFWPELSRYLQSWGNFVSHLPDESWLEEFEELLDIFLQFEQVFKFQEVNGEARSQKEWHMMELWEDAGRPALVILDVDPGLMEGVIEDVTGWWSDFGKFEKDARDFAPLDSTSGKNGVWKLIWAITSILFTITGDPDEKDFTTEWDEQQLTDLAAWTILVIDVKETLEHVYKNAKFRNTRPSKRKAEEVSDTRPMTRSRVAKEAVAKGKAGKKNGGSAKGKGKGKGKAASRT</sequence>
<dbReference type="Proteomes" id="UP000297245">
    <property type="component" value="Unassembled WGS sequence"/>
</dbReference>
<dbReference type="PANTHER" id="PTHR36721:SF1">
    <property type="entry name" value="OS04G0446401 PROTEIN"/>
    <property type="match status" value="1"/>
</dbReference>
<dbReference type="EMBL" id="ML179586">
    <property type="protein sequence ID" value="THU84666.1"/>
    <property type="molecule type" value="Genomic_DNA"/>
</dbReference>
<feature type="compositionally biased region" description="Polar residues" evidence="1">
    <location>
        <begin position="1006"/>
        <end position="1017"/>
    </location>
</feature>
<feature type="region of interest" description="Disordered" evidence="1">
    <location>
        <begin position="543"/>
        <end position="630"/>
    </location>
</feature>
<feature type="region of interest" description="Disordered" evidence="1">
    <location>
        <begin position="1351"/>
        <end position="1402"/>
    </location>
</feature>